<comment type="caution">
    <text evidence="4">The sequence shown here is derived from an EMBL/GenBank/DDBJ whole genome shotgun (WGS) entry which is preliminary data.</text>
</comment>
<evidence type="ECO:0000256" key="2">
    <source>
        <dbReference type="SAM" id="SignalP"/>
    </source>
</evidence>
<protein>
    <submittedName>
        <fullName evidence="4">Transporter substrate-binding domain-containing protein</fullName>
    </submittedName>
</protein>
<feature type="domain" description="Solute-binding protein family 3/N-terminal" evidence="3">
    <location>
        <begin position="46"/>
        <end position="265"/>
    </location>
</feature>
<dbReference type="EMBL" id="JAGSPN010000001">
    <property type="protein sequence ID" value="MBR7780702.1"/>
    <property type="molecule type" value="Genomic_DNA"/>
</dbReference>
<evidence type="ECO:0000256" key="1">
    <source>
        <dbReference type="ARBA" id="ARBA00022729"/>
    </source>
</evidence>
<feature type="signal peptide" evidence="2">
    <location>
        <begin position="1"/>
        <end position="27"/>
    </location>
</feature>
<accession>A0A941I3M4</accession>
<feature type="chain" id="PRO_5036999903" evidence="2">
    <location>
        <begin position="28"/>
        <end position="276"/>
    </location>
</feature>
<gene>
    <name evidence="4" type="ORF">KDM89_00990</name>
</gene>
<dbReference type="Proteomes" id="UP000680067">
    <property type="component" value="Unassembled WGS sequence"/>
</dbReference>
<dbReference type="PANTHER" id="PTHR35936">
    <property type="entry name" value="MEMBRANE-BOUND LYTIC MUREIN TRANSGLYCOSYLASE F"/>
    <property type="match status" value="1"/>
</dbReference>
<dbReference type="PANTHER" id="PTHR35936:SF25">
    <property type="entry name" value="ABC TRANSPORTER SUBSTRATE-BINDING PROTEIN"/>
    <property type="match status" value="1"/>
</dbReference>
<name>A0A941I3M4_9BURK</name>
<dbReference type="AlphaFoldDB" id="A0A941I3M4"/>
<organism evidence="4 5">
    <name type="scientific">Undibacterium luofuense</name>
    <dbReference type="NCBI Taxonomy" id="2828733"/>
    <lineage>
        <taxon>Bacteria</taxon>
        <taxon>Pseudomonadati</taxon>
        <taxon>Pseudomonadota</taxon>
        <taxon>Betaproteobacteria</taxon>
        <taxon>Burkholderiales</taxon>
        <taxon>Oxalobacteraceae</taxon>
        <taxon>Undibacterium</taxon>
    </lineage>
</organism>
<dbReference type="Pfam" id="PF00497">
    <property type="entry name" value="SBP_bac_3"/>
    <property type="match status" value="1"/>
</dbReference>
<evidence type="ECO:0000313" key="5">
    <source>
        <dbReference type="Proteomes" id="UP000680067"/>
    </source>
</evidence>
<dbReference type="RefSeq" id="WP_212686090.1">
    <property type="nucleotide sequence ID" value="NZ_JAGSPN010000001.1"/>
</dbReference>
<evidence type="ECO:0000313" key="4">
    <source>
        <dbReference type="EMBL" id="MBR7780702.1"/>
    </source>
</evidence>
<dbReference type="SUPFAM" id="SSF53850">
    <property type="entry name" value="Periplasmic binding protein-like II"/>
    <property type="match status" value="1"/>
</dbReference>
<keyword evidence="5" id="KW-1185">Reference proteome</keyword>
<proteinExistence type="predicted"/>
<dbReference type="Gene3D" id="3.40.190.10">
    <property type="entry name" value="Periplasmic binding protein-like II"/>
    <property type="match status" value="2"/>
</dbReference>
<evidence type="ECO:0000259" key="3">
    <source>
        <dbReference type="Pfam" id="PF00497"/>
    </source>
</evidence>
<keyword evidence="1 2" id="KW-0732">Signal</keyword>
<dbReference type="InterPro" id="IPR001638">
    <property type="entry name" value="Solute-binding_3/MltF_N"/>
</dbReference>
<sequence length="276" mass="30547">MPFIRDFLKTLVCCLAGLHLLCTVANAAACTRLIQVPMAPTGFSVFVRQGKPEGVYPDMLRQIATASGCKMTFSVVPRARLEMLFETGQADVLIPAIRTSRRDRHGIFVPLLYTRATLIGMRQQGVTPPASLDAVLKNPALQIGLVRGFDYGDAYMNWMQSLQQQNRVQLESDPVSVARLMKAGSVQYTMMAPYIFAGSIAQDARVADLASSLQYLPVPEVDWTDSGIYLSLRSLNETDRNHLRKALEEAARSGVVWKSFQQYYGPDVLNAGSKPR</sequence>
<reference evidence="4" key="1">
    <citation type="submission" date="2021-04" db="EMBL/GenBank/DDBJ databases">
        <title>novel species isolated from subtropical streams in China.</title>
        <authorList>
            <person name="Lu H."/>
        </authorList>
    </citation>
    <scope>NUCLEOTIDE SEQUENCE</scope>
    <source>
        <strain evidence="4">LFS511W</strain>
    </source>
</reference>